<organism evidence="4 5">
    <name type="scientific">Butyricimonas virosa</name>
    <dbReference type="NCBI Taxonomy" id="544645"/>
    <lineage>
        <taxon>Bacteria</taxon>
        <taxon>Pseudomonadati</taxon>
        <taxon>Bacteroidota</taxon>
        <taxon>Bacteroidia</taxon>
        <taxon>Bacteroidales</taxon>
        <taxon>Odoribacteraceae</taxon>
        <taxon>Butyricimonas</taxon>
    </lineage>
</organism>
<comment type="caution">
    <text evidence="4">The sequence shown here is derived from an EMBL/GenBank/DDBJ whole genome shotgun (WGS) entry which is preliminary data.</text>
</comment>
<evidence type="ECO:0000256" key="1">
    <source>
        <dbReference type="ARBA" id="ARBA00006601"/>
    </source>
</evidence>
<dbReference type="GO" id="GO:0016628">
    <property type="term" value="F:oxidoreductase activity, acting on the CH-CH group of donors, NAD or NADP as acceptor"/>
    <property type="evidence" value="ECO:0007669"/>
    <property type="project" value="InterPro"/>
</dbReference>
<dbReference type="InterPro" id="IPR028359">
    <property type="entry name" value="UDP_ManNAc/GlcNAc_DH"/>
</dbReference>
<evidence type="ECO:0000313" key="4">
    <source>
        <dbReference type="EMBL" id="RGY10275.1"/>
    </source>
</evidence>
<reference evidence="4 5" key="1">
    <citation type="submission" date="2018-08" db="EMBL/GenBank/DDBJ databases">
        <title>A genome reference for cultivated species of the human gut microbiota.</title>
        <authorList>
            <person name="Zou Y."/>
            <person name="Xue W."/>
            <person name="Luo G."/>
        </authorList>
    </citation>
    <scope>NUCLEOTIDE SEQUENCE [LARGE SCALE GENOMIC DNA]</scope>
    <source>
        <strain evidence="4 5">OF02-7</strain>
    </source>
</reference>
<name>A0A413IH75_9BACT</name>
<dbReference type="GO" id="GO:0051287">
    <property type="term" value="F:NAD binding"/>
    <property type="evidence" value="ECO:0007669"/>
    <property type="project" value="InterPro"/>
</dbReference>
<feature type="transmembrane region" description="Helical" evidence="2">
    <location>
        <begin position="12"/>
        <end position="29"/>
    </location>
</feature>
<dbReference type="Proteomes" id="UP000286063">
    <property type="component" value="Unassembled WGS sequence"/>
</dbReference>
<dbReference type="Pfam" id="PF03721">
    <property type="entry name" value="UDPG_MGDP_dh_N"/>
    <property type="match status" value="1"/>
</dbReference>
<dbReference type="EMBL" id="QSCR01000087">
    <property type="protein sequence ID" value="RGY10275.1"/>
    <property type="molecule type" value="Genomic_DNA"/>
</dbReference>
<feature type="non-terminal residue" evidence="4">
    <location>
        <position position="99"/>
    </location>
</feature>
<comment type="similarity">
    <text evidence="1">Belongs to the UDP-glucose/GDP-mannose dehydrogenase family.</text>
</comment>
<proteinExistence type="inferred from homology"/>
<protein>
    <submittedName>
        <fullName evidence="4">Nucleotide sugar dehydrogenase</fullName>
    </submittedName>
</protein>
<evidence type="ECO:0000256" key="2">
    <source>
        <dbReference type="SAM" id="Phobius"/>
    </source>
</evidence>
<keyword evidence="2" id="KW-0812">Transmembrane</keyword>
<dbReference type="Gene3D" id="3.40.50.720">
    <property type="entry name" value="NAD(P)-binding Rossmann-like Domain"/>
    <property type="match status" value="1"/>
</dbReference>
<dbReference type="PANTHER" id="PTHR43491:SF2">
    <property type="entry name" value="UDP-N-ACETYL-D-MANNOSAMINE DEHYDROGENASE"/>
    <property type="match status" value="1"/>
</dbReference>
<dbReference type="InterPro" id="IPR036291">
    <property type="entry name" value="NAD(P)-bd_dom_sf"/>
</dbReference>
<dbReference type="InterPro" id="IPR001732">
    <property type="entry name" value="UDP-Glc/GDP-Man_DH_N"/>
</dbReference>
<sequence length="99" mass="11090">MYNKLVNKEARLALVGLGYVGLPIALEFAKKISVIGFDINEDRLAKMRQGIDPCKELDHAAFEEADIKFTSSIDELREASFFIVAVPTPIDRHNQPDLT</sequence>
<dbReference type="GO" id="GO:0000271">
    <property type="term" value="P:polysaccharide biosynthetic process"/>
    <property type="evidence" value="ECO:0007669"/>
    <property type="project" value="InterPro"/>
</dbReference>
<evidence type="ECO:0000313" key="5">
    <source>
        <dbReference type="Proteomes" id="UP000286063"/>
    </source>
</evidence>
<evidence type="ECO:0000259" key="3">
    <source>
        <dbReference type="Pfam" id="PF03721"/>
    </source>
</evidence>
<gene>
    <name evidence="4" type="ORF">DXA50_20420</name>
</gene>
<dbReference type="GO" id="GO:0016616">
    <property type="term" value="F:oxidoreductase activity, acting on the CH-OH group of donors, NAD or NADP as acceptor"/>
    <property type="evidence" value="ECO:0007669"/>
    <property type="project" value="InterPro"/>
</dbReference>
<dbReference type="AlphaFoldDB" id="A0A413IH75"/>
<keyword evidence="2" id="KW-0472">Membrane</keyword>
<dbReference type="SUPFAM" id="SSF51735">
    <property type="entry name" value="NAD(P)-binding Rossmann-fold domains"/>
    <property type="match status" value="1"/>
</dbReference>
<feature type="domain" description="UDP-glucose/GDP-mannose dehydrogenase N-terminal" evidence="3">
    <location>
        <begin position="11"/>
        <end position="99"/>
    </location>
</feature>
<dbReference type="PANTHER" id="PTHR43491">
    <property type="entry name" value="UDP-N-ACETYL-D-MANNOSAMINE DEHYDROGENASE"/>
    <property type="match status" value="1"/>
</dbReference>
<accession>A0A413IH75</accession>
<keyword evidence="2" id="KW-1133">Transmembrane helix</keyword>